<dbReference type="Gene3D" id="3.40.50.720">
    <property type="entry name" value="NAD(P)-binding Rossmann-like Domain"/>
    <property type="match status" value="1"/>
</dbReference>
<reference evidence="2 3" key="1">
    <citation type="submission" date="2015-02" db="EMBL/GenBank/DDBJ databases">
        <title>Draft genome sequences of ten Microbacterium spp. with emphasis on heavy metal contaminated environments.</title>
        <authorList>
            <person name="Corretto E."/>
        </authorList>
    </citation>
    <scope>NUCLEOTIDE SEQUENCE [LARGE SCALE GENOMIC DNA]</scope>
    <source>
        <strain evidence="2 3">ARN176</strain>
    </source>
</reference>
<dbReference type="PATRIC" id="fig|582680.6.peg.1991"/>
<dbReference type="RefSeq" id="WP_045272008.1">
    <property type="nucleotide sequence ID" value="NZ_JYIX01000034.1"/>
</dbReference>
<dbReference type="AlphaFoldDB" id="A0A0F0LKR3"/>
<accession>A0A0F0LKR3</accession>
<dbReference type="InterPro" id="IPR016040">
    <property type="entry name" value="NAD(P)-bd_dom"/>
</dbReference>
<dbReference type="InterPro" id="IPR051606">
    <property type="entry name" value="Polyketide_Oxido-like"/>
</dbReference>
<organism evidence="2 3">
    <name type="scientific">Microbacterium azadirachtae</name>
    <dbReference type="NCBI Taxonomy" id="582680"/>
    <lineage>
        <taxon>Bacteria</taxon>
        <taxon>Bacillati</taxon>
        <taxon>Actinomycetota</taxon>
        <taxon>Actinomycetes</taxon>
        <taxon>Micrococcales</taxon>
        <taxon>Microbacteriaceae</taxon>
        <taxon>Microbacterium</taxon>
    </lineage>
</organism>
<dbReference type="Proteomes" id="UP000033740">
    <property type="component" value="Unassembled WGS sequence"/>
</dbReference>
<dbReference type="GO" id="GO:0016646">
    <property type="term" value="F:oxidoreductase activity, acting on the CH-NH group of donors, NAD or NADP as acceptor"/>
    <property type="evidence" value="ECO:0007669"/>
    <property type="project" value="TreeGrafter"/>
</dbReference>
<dbReference type="SUPFAM" id="SSF51735">
    <property type="entry name" value="NAD(P)-binding Rossmann-fold domains"/>
    <property type="match status" value="1"/>
</dbReference>
<name>A0A0F0LKR3_9MICO</name>
<dbReference type="PANTHER" id="PTHR43355">
    <property type="entry name" value="FLAVIN REDUCTASE (NADPH)"/>
    <property type="match status" value="1"/>
</dbReference>
<evidence type="ECO:0000313" key="3">
    <source>
        <dbReference type="Proteomes" id="UP000033740"/>
    </source>
</evidence>
<gene>
    <name evidence="2" type="ORF">RS86_01924</name>
</gene>
<dbReference type="PANTHER" id="PTHR43355:SF2">
    <property type="entry name" value="FLAVIN REDUCTASE (NADPH)"/>
    <property type="match status" value="1"/>
</dbReference>
<comment type="caution">
    <text evidence="2">The sequence shown here is derived from an EMBL/GenBank/DDBJ whole genome shotgun (WGS) entry which is preliminary data.</text>
</comment>
<evidence type="ECO:0000313" key="2">
    <source>
        <dbReference type="EMBL" id="KJL33264.1"/>
    </source>
</evidence>
<protein>
    <recommendedName>
        <fullName evidence="1">NAD(P)-binding domain-containing protein</fullName>
    </recommendedName>
</protein>
<keyword evidence="3" id="KW-1185">Reference proteome</keyword>
<evidence type="ECO:0000259" key="1">
    <source>
        <dbReference type="Pfam" id="PF13460"/>
    </source>
</evidence>
<dbReference type="STRING" id="582680.RS86_01924"/>
<dbReference type="EMBL" id="JYIX01000034">
    <property type="protein sequence ID" value="KJL33264.1"/>
    <property type="molecule type" value="Genomic_DNA"/>
</dbReference>
<dbReference type="Pfam" id="PF13460">
    <property type="entry name" value="NAD_binding_10"/>
    <property type="match status" value="1"/>
</dbReference>
<dbReference type="InterPro" id="IPR036291">
    <property type="entry name" value="NAD(P)-bd_dom_sf"/>
</dbReference>
<feature type="domain" description="NAD(P)-binding" evidence="1">
    <location>
        <begin position="7"/>
        <end position="196"/>
    </location>
</feature>
<proteinExistence type="predicted"/>
<sequence>MRVVIVGASGRSGRAAVTHALAAGHEVVSVVRRPESAPEGTIVATADARDVAGLTAALRGADAVISTIGHVRADGDVVLLQEGMAALLTAMDAAGVSRVIAVSASGAYVAQDDPLSRFVAKPILERVLKANNTDTRAMDAALAASAAEWTSLRPSRLIPGTGAADYRAGVDRTVRWHYSTRFDTVGRAAVEALARPEWIRHAVYITE</sequence>